<dbReference type="GeneID" id="116208941"/>
<evidence type="ECO:0000256" key="2">
    <source>
        <dbReference type="SAM" id="SignalP"/>
    </source>
</evidence>
<protein>
    <submittedName>
        <fullName evidence="4">Leucine-rich repeat extensin-like protein 3</fullName>
    </submittedName>
</protein>
<reference evidence="4" key="2">
    <citation type="submission" date="2025-08" db="UniProtKB">
        <authorList>
            <consortium name="RefSeq"/>
        </authorList>
    </citation>
    <scope>IDENTIFICATION</scope>
    <source>
        <tissue evidence="4">Leaf</tissue>
    </source>
</reference>
<dbReference type="AlphaFoldDB" id="A0A6P8E0U3"/>
<dbReference type="Proteomes" id="UP000515151">
    <property type="component" value="Chromosome 5"/>
</dbReference>
<dbReference type="RefSeq" id="XP_031398378.1">
    <property type="nucleotide sequence ID" value="XM_031542518.1"/>
</dbReference>
<accession>A0A6P8E0U3</accession>
<feature type="signal peptide" evidence="2">
    <location>
        <begin position="1"/>
        <end position="16"/>
    </location>
</feature>
<evidence type="ECO:0000256" key="1">
    <source>
        <dbReference type="SAM" id="MobiDB-lite"/>
    </source>
</evidence>
<keyword evidence="2" id="KW-0732">Signal</keyword>
<evidence type="ECO:0000313" key="3">
    <source>
        <dbReference type="Proteomes" id="UP000515151"/>
    </source>
</evidence>
<gene>
    <name evidence="4" type="primary">LOC116208941</name>
</gene>
<feature type="chain" id="PRO_5027955144" evidence="2">
    <location>
        <begin position="17"/>
        <end position="124"/>
    </location>
</feature>
<reference evidence="3" key="1">
    <citation type="journal article" date="2020" name="Plant Biotechnol. J.">
        <title>The pomegranate (Punica granatum L.) draft genome dissects genetic divergence between soft- and hard-seeded cultivars.</title>
        <authorList>
            <person name="Luo X."/>
            <person name="Li H."/>
            <person name="Wu Z."/>
            <person name="Yao W."/>
            <person name="Zhao P."/>
            <person name="Cao D."/>
            <person name="Yu H."/>
            <person name="Li K."/>
            <person name="Poudel K."/>
            <person name="Zhao D."/>
            <person name="Zhang F."/>
            <person name="Xia X."/>
            <person name="Chen L."/>
            <person name="Wang Q."/>
            <person name="Jing D."/>
            <person name="Cao S."/>
        </authorList>
    </citation>
    <scope>NUCLEOTIDE SEQUENCE [LARGE SCALE GENOMIC DNA]</scope>
    <source>
        <strain evidence="3">cv. Tunisia</strain>
    </source>
</reference>
<feature type="compositionally biased region" description="Pro residues" evidence="1">
    <location>
        <begin position="65"/>
        <end position="124"/>
    </location>
</feature>
<evidence type="ECO:0000313" key="4">
    <source>
        <dbReference type="RefSeq" id="XP_031398378.1"/>
    </source>
</evidence>
<proteinExistence type="predicted"/>
<feature type="region of interest" description="Disordered" evidence="1">
    <location>
        <begin position="38"/>
        <end position="124"/>
    </location>
</feature>
<keyword evidence="3" id="KW-1185">Reference proteome</keyword>
<organism evidence="3 4">
    <name type="scientific">Punica granatum</name>
    <name type="common">Pomegranate</name>
    <dbReference type="NCBI Taxonomy" id="22663"/>
    <lineage>
        <taxon>Eukaryota</taxon>
        <taxon>Viridiplantae</taxon>
        <taxon>Streptophyta</taxon>
        <taxon>Embryophyta</taxon>
        <taxon>Tracheophyta</taxon>
        <taxon>Spermatophyta</taxon>
        <taxon>Magnoliopsida</taxon>
        <taxon>eudicotyledons</taxon>
        <taxon>Gunneridae</taxon>
        <taxon>Pentapetalae</taxon>
        <taxon>rosids</taxon>
        <taxon>malvids</taxon>
        <taxon>Myrtales</taxon>
        <taxon>Lythraceae</taxon>
        <taxon>Punica</taxon>
    </lineage>
</organism>
<name>A0A6P8E0U3_PUNGR</name>
<sequence>MAAIMQALVLFILIIGEDRLLSPSSSNGVVAFTEVHEGVNRVDRMPPPPAPILSHSPHYRRDVPVQPPEPPSEPPRPPPRPPSVNVLPPPVPPHMSPVWSSPPGPPPPLPGLSPAPPPLVGDFY</sequence>